<evidence type="ECO:0000256" key="1">
    <source>
        <dbReference type="ARBA" id="ARBA00009254"/>
    </source>
</evidence>
<proteinExistence type="inferred from homology"/>
<accession>A0A1G1YXD7</accession>
<dbReference type="GO" id="GO:0006412">
    <property type="term" value="P:translation"/>
    <property type="evidence" value="ECO:0007669"/>
    <property type="project" value="UniProtKB-UniRule"/>
</dbReference>
<reference evidence="6 7" key="1">
    <citation type="journal article" date="2016" name="Nat. Commun.">
        <title>Thousands of microbial genomes shed light on interconnected biogeochemical processes in an aquifer system.</title>
        <authorList>
            <person name="Anantharaman K."/>
            <person name="Brown C.T."/>
            <person name="Hug L.A."/>
            <person name="Sharon I."/>
            <person name="Castelle C.J."/>
            <person name="Probst A.J."/>
            <person name="Thomas B.C."/>
            <person name="Singh A."/>
            <person name="Wilkins M.J."/>
            <person name="Karaoz U."/>
            <person name="Brodie E.L."/>
            <person name="Williams K.H."/>
            <person name="Hubbard S.S."/>
            <person name="Banfield J.F."/>
        </authorList>
    </citation>
    <scope>NUCLEOTIDE SEQUENCE [LARGE SCALE GENOMIC DNA]</scope>
</reference>
<dbReference type="HAMAP" id="MF_00374">
    <property type="entry name" value="Ribosomal_uL29"/>
    <property type="match status" value="1"/>
</dbReference>
<comment type="similarity">
    <text evidence="1 5">Belongs to the universal ribosomal protein uL29 family.</text>
</comment>
<dbReference type="SUPFAM" id="SSF46561">
    <property type="entry name" value="Ribosomal protein L29 (L29p)"/>
    <property type="match status" value="1"/>
</dbReference>
<dbReference type="GO" id="GO:1990904">
    <property type="term" value="C:ribonucleoprotein complex"/>
    <property type="evidence" value="ECO:0007669"/>
    <property type="project" value="UniProtKB-KW"/>
</dbReference>
<dbReference type="GO" id="GO:0003735">
    <property type="term" value="F:structural constituent of ribosome"/>
    <property type="evidence" value="ECO:0007669"/>
    <property type="project" value="InterPro"/>
</dbReference>
<name>A0A1G1YXD7_9BACT</name>
<dbReference type="InterPro" id="IPR001854">
    <property type="entry name" value="Ribosomal_uL29"/>
</dbReference>
<dbReference type="EMBL" id="MHIS01000003">
    <property type="protein sequence ID" value="OGY56939.1"/>
    <property type="molecule type" value="Genomic_DNA"/>
</dbReference>
<dbReference type="Gene3D" id="1.10.287.310">
    <property type="match status" value="1"/>
</dbReference>
<keyword evidence="2 5" id="KW-0689">Ribosomal protein</keyword>
<protein>
    <recommendedName>
        <fullName evidence="4 5">Large ribosomal subunit protein uL29</fullName>
    </recommendedName>
</protein>
<organism evidence="6 7">
    <name type="scientific">Candidatus Colwellbacteria bacterium GWA2_46_10</name>
    <dbReference type="NCBI Taxonomy" id="1797684"/>
    <lineage>
        <taxon>Bacteria</taxon>
        <taxon>Candidatus Colwelliibacteriota</taxon>
    </lineage>
</organism>
<keyword evidence="3 5" id="KW-0687">Ribonucleoprotein</keyword>
<dbReference type="InterPro" id="IPR036049">
    <property type="entry name" value="Ribosomal_uL29_sf"/>
</dbReference>
<evidence type="ECO:0000313" key="6">
    <source>
        <dbReference type="EMBL" id="OGY56939.1"/>
    </source>
</evidence>
<evidence type="ECO:0000256" key="5">
    <source>
        <dbReference type="HAMAP-Rule" id="MF_00374"/>
    </source>
</evidence>
<sequence length="66" mass="7533">MRKNEIQKMSKKTEADLRKDLASSRDELRGLQFELAAGKVKNIAKAKETKKKIARILTFMRNIGGK</sequence>
<dbReference type="Pfam" id="PF00831">
    <property type="entry name" value="Ribosomal_L29"/>
    <property type="match status" value="1"/>
</dbReference>
<evidence type="ECO:0000256" key="2">
    <source>
        <dbReference type="ARBA" id="ARBA00022980"/>
    </source>
</evidence>
<evidence type="ECO:0000256" key="3">
    <source>
        <dbReference type="ARBA" id="ARBA00023274"/>
    </source>
</evidence>
<comment type="caution">
    <text evidence="6">The sequence shown here is derived from an EMBL/GenBank/DDBJ whole genome shotgun (WGS) entry which is preliminary data.</text>
</comment>
<evidence type="ECO:0000313" key="7">
    <source>
        <dbReference type="Proteomes" id="UP000178179"/>
    </source>
</evidence>
<dbReference type="GO" id="GO:0005840">
    <property type="term" value="C:ribosome"/>
    <property type="evidence" value="ECO:0007669"/>
    <property type="project" value="UniProtKB-KW"/>
</dbReference>
<dbReference type="NCBIfam" id="TIGR00012">
    <property type="entry name" value="L29"/>
    <property type="match status" value="1"/>
</dbReference>
<dbReference type="AlphaFoldDB" id="A0A1G1YXD7"/>
<gene>
    <name evidence="5" type="primary">rpmC</name>
    <name evidence="6" type="ORF">A2119_02320</name>
</gene>
<evidence type="ECO:0000256" key="4">
    <source>
        <dbReference type="ARBA" id="ARBA00035204"/>
    </source>
</evidence>
<dbReference type="Proteomes" id="UP000178179">
    <property type="component" value="Unassembled WGS sequence"/>
</dbReference>